<dbReference type="GO" id="GO:0005576">
    <property type="term" value="C:extracellular region"/>
    <property type="evidence" value="ECO:0007669"/>
    <property type="project" value="UniProtKB-SubCell"/>
</dbReference>
<feature type="domain" description="Kazal-like" evidence="9">
    <location>
        <begin position="23"/>
        <end position="83"/>
    </location>
</feature>
<name>A0A151MEG3_ALLMI</name>
<keyword evidence="8" id="KW-0732">Signal</keyword>
<dbReference type="InterPro" id="IPR050159">
    <property type="entry name" value="Kazal-type_SerProtInhib"/>
</dbReference>
<dbReference type="EMBL" id="AKHW03006228">
    <property type="protein sequence ID" value="KYO22916.1"/>
    <property type="molecule type" value="Genomic_DNA"/>
</dbReference>
<evidence type="ECO:0000256" key="3">
    <source>
        <dbReference type="ARBA" id="ARBA00022690"/>
    </source>
</evidence>
<dbReference type="InterPro" id="IPR002350">
    <property type="entry name" value="Kazal_dom"/>
</dbReference>
<dbReference type="InterPro" id="IPR036058">
    <property type="entry name" value="Kazal_dom_sf"/>
</dbReference>
<feature type="domain" description="Kazal-like" evidence="9">
    <location>
        <begin position="84"/>
        <end position="140"/>
    </location>
</feature>
<dbReference type="STRING" id="8496.A0A151MEG3"/>
<protein>
    <submittedName>
        <fullName evidence="10">Ovomucoid-like</fullName>
    </submittedName>
</protein>
<feature type="domain" description="Kazal-like" evidence="9">
    <location>
        <begin position="141"/>
        <end position="197"/>
    </location>
</feature>
<accession>A0A151MEG3</accession>
<organism evidence="10 11">
    <name type="scientific">Alligator mississippiensis</name>
    <name type="common">American alligator</name>
    <dbReference type="NCBI Taxonomy" id="8496"/>
    <lineage>
        <taxon>Eukaryota</taxon>
        <taxon>Metazoa</taxon>
        <taxon>Chordata</taxon>
        <taxon>Craniata</taxon>
        <taxon>Vertebrata</taxon>
        <taxon>Euteleostomi</taxon>
        <taxon>Archelosauria</taxon>
        <taxon>Archosauria</taxon>
        <taxon>Crocodylia</taxon>
        <taxon>Alligatoridae</taxon>
        <taxon>Alligatorinae</taxon>
        <taxon>Alligator</taxon>
    </lineage>
</organism>
<keyword evidence="2" id="KW-0964">Secreted</keyword>
<keyword evidence="7" id="KW-0325">Glycoprotein</keyword>
<dbReference type="KEGG" id="amj:106737427"/>
<gene>
    <name evidence="10" type="ORF">Y1Q_0010955</name>
</gene>
<keyword evidence="3" id="KW-0646">Protease inhibitor</keyword>
<evidence type="ECO:0000256" key="4">
    <source>
        <dbReference type="ARBA" id="ARBA00022737"/>
    </source>
</evidence>
<dbReference type="Gene3D" id="3.30.60.30">
    <property type="match status" value="4"/>
</dbReference>
<dbReference type="PANTHER" id="PTHR47499">
    <property type="entry name" value="SERINE PROTEASE INHIBITOR KAZAL-TYPE 7 SPINK7"/>
    <property type="match status" value="1"/>
</dbReference>
<dbReference type="OrthoDB" id="126772at2759"/>
<dbReference type="GO" id="GO:0004867">
    <property type="term" value="F:serine-type endopeptidase inhibitor activity"/>
    <property type="evidence" value="ECO:0007669"/>
    <property type="project" value="UniProtKB-KW"/>
</dbReference>
<comment type="subcellular location">
    <subcellularLocation>
        <location evidence="1">Secreted</location>
    </subcellularLocation>
</comment>
<feature type="domain" description="Kazal-like" evidence="9">
    <location>
        <begin position="198"/>
        <end position="252"/>
    </location>
</feature>
<keyword evidence="4" id="KW-0677">Repeat</keyword>
<comment type="caution">
    <text evidence="10">The sequence shown here is derived from an EMBL/GenBank/DDBJ whole genome shotgun (WGS) entry which is preliminary data.</text>
</comment>
<evidence type="ECO:0000256" key="8">
    <source>
        <dbReference type="SAM" id="SignalP"/>
    </source>
</evidence>
<dbReference type="PROSITE" id="PS51465">
    <property type="entry name" value="KAZAL_2"/>
    <property type="match status" value="4"/>
</dbReference>
<keyword evidence="11" id="KW-1185">Reference proteome</keyword>
<dbReference type="Pfam" id="PF00050">
    <property type="entry name" value="Kazal_1"/>
    <property type="match status" value="4"/>
</dbReference>
<sequence>MIASVFGLLGLVLLSCLPDAVIEASQADCSSFKVGATGLVACPRIFQPVCGTDGITYPNECFLCTRILNGANVDKQHEGTCLLANCSSYRLSEDNEVACPKNLEPVCGTDSVVYPNECMLCREILRGKSIDKKHDGRCVQGVDCTGYLKTRPGKEAACALEHKPICGTDGTSYSNPCAFCTTVANGADTDWSSDGECPQVDCSDYKEPKPFCTLEYLPHCGSDGRTYGNRCQFCNAVVRGGEKLRFKHYGKC</sequence>
<evidence type="ECO:0000313" key="11">
    <source>
        <dbReference type="Proteomes" id="UP000050525"/>
    </source>
</evidence>
<keyword evidence="6" id="KW-1015">Disulfide bond</keyword>
<evidence type="ECO:0000256" key="6">
    <source>
        <dbReference type="ARBA" id="ARBA00023157"/>
    </source>
</evidence>
<dbReference type="SMART" id="SM00280">
    <property type="entry name" value="KAZAL"/>
    <property type="match status" value="4"/>
</dbReference>
<feature type="chain" id="PRO_5007584997" evidence="8">
    <location>
        <begin position="25"/>
        <end position="252"/>
    </location>
</feature>
<proteinExistence type="predicted"/>
<feature type="signal peptide" evidence="8">
    <location>
        <begin position="1"/>
        <end position="24"/>
    </location>
</feature>
<reference evidence="10 11" key="1">
    <citation type="journal article" date="2012" name="Genome Biol.">
        <title>Sequencing three crocodilian genomes to illuminate the evolution of archosaurs and amniotes.</title>
        <authorList>
            <person name="St John J.A."/>
            <person name="Braun E.L."/>
            <person name="Isberg S.R."/>
            <person name="Miles L.G."/>
            <person name="Chong A.Y."/>
            <person name="Gongora J."/>
            <person name="Dalzell P."/>
            <person name="Moran C."/>
            <person name="Bed'hom B."/>
            <person name="Abzhanov A."/>
            <person name="Burgess S.C."/>
            <person name="Cooksey A.M."/>
            <person name="Castoe T.A."/>
            <person name="Crawford N.G."/>
            <person name="Densmore L.D."/>
            <person name="Drew J.C."/>
            <person name="Edwards S.V."/>
            <person name="Faircloth B.C."/>
            <person name="Fujita M.K."/>
            <person name="Greenwold M.J."/>
            <person name="Hoffmann F.G."/>
            <person name="Howard J.M."/>
            <person name="Iguchi T."/>
            <person name="Janes D.E."/>
            <person name="Khan S.Y."/>
            <person name="Kohno S."/>
            <person name="de Koning A.J."/>
            <person name="Lance S.L."/>
            <person name="McCarthy F.M."/>
            <person name="McCormack J.E."/>
            <person name="Merchant M.E."/>
            <person name="Peterson D.G."/>
            <person name="Pollock D.D."/>
            <person name="Pourmand N."/>
            <person name="Raney B.J."/>
            <person name="Roessler K.A."/>
            <person name="Sanford J.R."/>
            <person name="Sawyer R.H."/>
            <person name="Schmidt C.J."/>
            <person name="Triplett E.W."/>
            <person name="Tuberville T.D."/>
            <person name="Venegas-Anaya M."/>
            <person name="Howard J.T."/>
            <person name="Jarvis E.D."/>
            <person name="Guillette L.J.Jr."/>
            <person name="Glenn T.C."/>
            <person name="Green R.E."/>
            <person name="Ray D.A."/>
        </authorList>
    </citation>
    <scope>NUCLEOTIDE SEQUENCE [LARGE SCALE GENOMIC DNA]</scope>
    <source>
        <strain evidence="10">KSC_2009_1</strain>
    </source>
</reference>
<dbReference type="SUPFAM" id="SSF100895">
    <property type="entry name" value="Kazal-type serine protease inhibitors"/>
    <property type="match status" value="4"/>
</dbReference>
<evidence type="ECO:0000256" key="2">
    <source>
        <dbReference type="ARBA" id="ARBA00022525"/>
    </source>
</evidence>
<evidence type="ECO:0000256" key="7">
    <source>
        <dbReference type="ARBA" id="ARBA00023180"/>
    </source>
</evidence>
<dbReference type="FunFam" id="3.30.60.30:FF:000037">
    <property type="entry name" value="Ovomucoid"/>
    <property type="match status" value="1"/>
</dbReference>
<evidence type="ECO:0000256" key="5">
    <source>
        <dbReference type="ARBA" id="ARBA00022900"/>
    </source>
</evidence>
<evidence type="ECO:0000256" key="1">
    <source>
        <dbReference type="ARBA" id="ARBA00004613"/>
    </source>
</evidence>
<dbReference type="Proteomes" id="UP000050525">
    <property type="component" value="Unassembled WGS sequence"/>
</dbReference>
<dbReference type="PANTHER" id="PTHR47499:SF1">
    <property type="entry name" value="SERINE PROTEASE INHIBITOR KAZAL-TYPE 7"/>
    <property type="match status" value="1"/>
</dbReference>
<dbReference type="AlphaFoldDB" id="A0A151MEG3"/>
<dbReference type="CDD" id="cd00104">
    <property type="entry name" value="KAZAL_FS"/>
    <property type="match status" value="1"/>
</dbReference>
<evidence type="ECO:0000313" key="10">
    <source>
        <dbReference type="EMBL" id="KYO22916.1"/>
    </source>
</evidence>
<dbReference type="PROSITE" id="PS00282">
    <property type="entry name" value="KAZAL_1"/>
    <property type="match status" value="3"/>
</dbReference>
<keyword evidence="5" id="KW-0722">Serine protease inhibitor</keyword>
<evidence type="ECO:0000259" key="9">
    <source>
        <dbReference type="PROSITE" id="PS51465"/>
    </source>
</evidence>